<reference evidence="1 2" key="1">
    <citation type="journal article" date="2021" name="Int. J. Syst. Evol. Microbiol.">
        <title>Reticulibacter mediterranei gen. nov., sp. nov., within the new family Reticulibacteraceae fam. nov., and Ktedonospora formicarum gen. nov., sp. nov., Ktedonobacter robiniae sp. nov., Dictyobacter formicarum sp. nov. and Dictyobacter arantiisoli sp. nov., belonging to the class Ktedonobacteria.</title>
        <authorList>
            <person name="Yabe S."/>
            <person name="Zheng Y."/>
            <person name="Wang C.M."/>
            <person name="Sakai Y."/>
            <person name="Abe K."/>
            <person name="Yokota A."/>
            <person name="Donadio S."/>
            <person name="Cavaletti L."/>
            <person name="Monciardini P."/>
        </authorList>
    </citation>
    <scope>NUCLEOTIDE SEQUENCE [LARGE SCALE GENOMIC DNA]</scope>
    <source>
        <strain evidence="1 2">SOSP1-9</strain>
    </source>
</reference>
<accession>A0ABQ3VTQ2</accession>
<dbReference type="Proteomes" id="UP000635565">
    <property type="component" value="Unassembled WGS sequence"/>
</dbReference>
<sequence length="112" mass="12908">METFREVKIEVYIPEPYIERLRDALHQAHAGKVGNYDHCLSVTNVRGYWRPLEGSSPFEGRIGEIAEGAECKVEVRCERRYVSDALQAIRQVHPYEEPLINVIPLANHLFES</sequence>
<keyword evidence="2" id="KW-1185">Reference proteome</keyword>
<dbReference type="InterPro" id="IPR015867">
    <property type="entry name" value="N-reg_PII/ATP_PRibTrfase_C"/>
</dbReference>
<name>A0ABQ3VTQ2_9CHLR</name>
<evidence type="ECO:0000313" key="1">
    <source>
        <dbReference type="EMBL" id="GHO89190.1"/>
    </source>
</evidence>
<dbReference type="EMBL" id="BNJJ01000033">
    <property type="protein sequence ID" value="GHO89190.1"/>
    <property type="molecule type" value="Genomic_DNA"/>
</dbReference>
<dbReference type="Gene3D" id="3.30.70.120">
    <property type="match status" value="1"/>
</dbReference>
<dbReference type="InterPro" id="IPR036069">
    <property type="entry name" value="DUF34/NIF3_sf"/>
</dbReference>
<dbReference type="PANTHER" id="PTHR41774:SF1">
    <property type="entry name" value="NGG1P INTERACTING FACTOR NIF3"/>
    <property type="match status" value="1"/>
</dbReference>
<dbReference type="PANTHER" id="PTHR41774">
    <property type="match status" value="1"/>
</dbReference>
<dbReference type="SUPFAM" id="SSF102705">
    <property type="entry name" value="NIF3 (NGG1p interacting factor 3)-like"/>
    <property type="match status" value="1"/>
</dbReference>
<protein>
    <submittedName>
        <fullName evidence="1">Cytochrome c biogenesis protein</fullName>
    </submittedName>
</protein>
<proteinExistence type="predicted"/>
<comment type="caution">
    <text evidence="1">The sequence shown here is derived from an EMBL/GenBank/DDBJ whole genome shotgun (WGS) entry which is preliminary data.</text>
</comment>
<organism evidence="1 2">
    <name type="scientific">Dictyobacter formicarum</name>
    <dbReference type="NCBI Taxonomy" id="2778368"/>
    <lineage>
        <taxon>Bacteria</taxon>
        <taxon>Bacillati</taxon>
        <taxon>Chloroflexota</taxon>
        <taxon>Ktedonobacteria</taxon>
        <taxon>Ktedonobacterales</taxon>
        <taxon>Dictyobacteraceae</taxon>
        <taxon>Dictyobacter</taxon>
    </lineage>
</organism>
<dbReference type="RefSeq" id="WP_201366722.1">
    <property type="nucleotide sequence ID" value="NZ_BNJJ01000033.1"/>
</dbReference>
<evidence type="ECO:0000313" key="2">
    <source>
        <dbReference type="Proteomes" id="UP000635565"/>
    </source>
</evidence>
<gene>
    <name evidence="1" type="ORF">KSZ_71960</name>
</gene>